<reference evidence="4 5" key="1">
    <citation type="submission" date="2015-09" db="EMBL/GenBank/DDBJ databases">
        <authorList>
            <consortium name="Pathogen Informatics"/>
        </authorList>
    </citation>
    <scope>NUCLEOTIDE SEQUENCE [LARGE SCALE GENOMIC DNA]</scope>
    <source>
        <strain evidence="4 5">2789STDY5834956</strain>
    </source>
</reference>
<dbReference type="CDD" id="cd00761">
    <property type="entry name" value="Glyco_tranf_GTA_type"/>
    <property type="match status" value="1"/>
</dbReference>
<dbReference type="Proteomes" id="UP000095563">
    <property type="component" value="Unassembled WGS sequence"/>
</dbReference>
<gene>
    <name evidence="4" type="primary">hyaD</name>
    <name evidence="4" type="ORF">ERS852568_01391</name>
</gene>
<evidence type="ECO:0000313" key="5">
    <source>
        <dbReference type="Proteomes" id="UP000095563"/>
    </source>
</evidence>
<dbReference type="Pfam" id="PF00535">
    <property type="entry name" value="Glycos_transf_2"/>
    <property type="match status" value="1"/>
</dbReference>
<protein>
    <submittedName>
        <fullName evidence="4">Glycosyl transferase</fullName>
        <ecNumber evidence="4">2.4.1.212</ecNumber>
    </submittedName>
</protein>
<sequence length="322" mass="38368">MISVIIPVYNVEKYLEKCINSVLNQTYKDLEIILVDDGSTDNSGKICDKYKLLDSRIKVIHKENGGLSDARNHGLDIASGEYIAFLDSDDWIDKNLYYILYKLSKDHNTDITVCNFKKVYTEDEKLNLKSNNLITYTSLEALEALYNKNYIQMIVAWNKLYKRSLFKENKYPCGKIHEDEFLTPVLLNESKKIVYIDTELIYYRQRSESIMNSSFNVKRLDLLDALEFRINYYKNNNLFELYDKEKKRLANSIIYFYYLVKKSDLQNKKNIIKKLREKFEKIDLDYNKSIKHSIKIYLFKYSPYVYVNVIDLKTKFKCYEKK</sequence>
<evidence type="ECO:0000313" key="4">
    <source>
        <dbReference type="EMBL" id="CUP97411.1"/>
    </source>
</evidence>
<dbReference type="SUPFAM" id="SSF53448">
    <property type="entry name" value="Nucleotide-diphospho-sugar transferases"/>
    <property type="match status" value="1"/>
</dbReference>
<dbReference type="EC" id="2.4.1.212" evidence="4"/>
<keyword evidence="2 4" id="KW-0808">Transferase</keyword>
<name>A0A174SM12_9CLOT</name>
<dbReference type="PANTHER" id="PTHR22916">
    <property type="entry name" value="GLYCOSYLTRANSFERASE"/>
    <property type="match status" value="1"/>
</dbReference>
<dbReference type="GO" id="GO:0050501">
    <property type="term" value="F:hyaluronan synthase activity"/>
    <property type="evidence" value="ECO:0007669"/>
    <property type="project" value="UniProtKB-EC"/>
</dbReference>
<organism evidence="4 5">
    <name type="scientific">Clostridium baratii</name>
    <dbReference type="NCBI Taxonomy" id="1561"/>
    <lineage>
        <taxon>Bacteria</taxon>
        <taxon>Bacillati</taxon>
        <taxon>Bacillota</taxon>
        <taxon>Clostridia</taxon>
        <taxon>Eubacteriales</taxon>
        <taxon>Clostridiaceae</taxon>
        <taxon>Clostridium</taxon>
    </lineage>
</organism>
<dbReference type="InterPro" id="IPR029044">
    <property type="entry name" value="Nucleotide-diphossugar_trans"/>
</dbReference>
<evidence type="ECO:0000256" key="1">
    <source>
        <dbReference type="ARBA" id="ARBA00022676"/>
    </source>
</evidence>
<keyword evidence="1 4" id="KW-0328">Glycosyltransferase</keyword>
<dbReference type="EMBL" id="CZBO01000002">
    <property type="protein sequence ID" value="CUP97411.1"/>
    <property type="molecule type" value="Genomic_DNA"/>
</dbReference>
<evidence type="ECO:0000256" key="2">
    <source>
        <dbReference type="ARBA" id="ARBA00022679"/>
    </source>
</evidence>
<dbReference type="InterPro" id="IPR001173">
    <property type="entry name" value="Glyco_trans_2-like"/>
</dbReference>
<accession>A0A174SM12</accession>
<evidence type="ECO:0000259" key="3">
    <source>
        <dbReference type="Pfam" id="PF00535"/>
    </source>
</evidence>
<dbReference type="RefSeq" id="WP_055207361.1">
    <property type="nucleotide sequence ID" value="NZ_CZBO01000002.1"/>
</dbReference>
<dbReference type="AlphaFoldDB" id="A0A174SM12"/>
<dbReference type="Gene3D" id="3.90.550.10">
    <property type="entry name" value="Spore Coat Polysaccharide Biosynthesis Protein SpsA, Chain A"/>
    <property type="match status" value="1"/>
</dbReference>
<proteinExistence type="predicted"/>
<dbReference type="PANTHER" id="PTHR22916:SF51">
    <property type="entry name" value="GLYCOSYLTRANSFERASE EPSH-RELATED"/>
    <property type="match status" value="1"/>
</dbReference>
<feature type="domain" description="Glycosyltransferase 2-like" evidence="3">
    <location>
        <begin position="3"/>
        <end position="168"/>
    </location>
</feature>